<proteinExistence type="predicted"/>
<dbReference type="Proteomes" id="UP001164746">
    <property type="component" value="Chromosome 14"/>
</dbReference>
<organism evidence="1 2">
    <name type="scientific">Mya arenaria</name>
    <name type="common">Soft-shell clam</name>
    <dbReference type="NCBI Taxonomy" id="6604"/>
    <lineage>
        <taxon>Eukaryota</taxon>
        <taxon>Metazoa</taxon>
        <taxon>Spiralia</taxon>
        <taxon>Lophotrochozoa</taxon>
        <taxon>Mollusca</taxon>
        <taxon>Bivalvia</taxon>
        <taxon>Autobranchia</taxon>
        <taxon>Heteroconchia</taxon>
        <taxon>Euheterodonta</taxon>
        <taxon>Imparidentia</taxon>
        <taxon>Neoheterodontei</taxon>
        <taxon>Myida</taxon>
        <taxon>Myoidea</taxon>
        <taxon>Myidae</taxon>
        <taxon>Mya</taxon>
    </lineage>
</organism>
<dbReference type="EMBL" id="CP111025">
    <property type="protein sequence ID" value="WAR25966.1"/>
    <property type="molecule type" value="Genomic_DNA"/>
</dbReference>
<name>A0ABY7FYR3_MYAAR</name>
<evidence type="ECO:0000313" key="2">
    <source>
        <dbReference type="Proteomes" id="UP001164746"/>
    </source>
</evidence>
<gene>
    <name evidence="1" type="ORF">MAR_011670</name>
</gene>
<keyword evidence="2" id="KW-1185">Reference proteome</keyword>
<sequence>MANETAMTTVADILSSEFRCEDELINTFYAQGRNPIELDCDASTSLSDGWITKLQSTVVNGIPVLVAGTRNVAGFKPSIIKYVLDDGKLLRYHSFNVTLTGYKDEVNALYQKNETDHSLFVMTSKGSDLEIRMQH</sequence>
<protein>
    <submittedName>
        <fullName evidence="1">Uncharacterized protein</fullName>
    </submittedName>
</protein>
<accession>A0ABY7FYR3</accession>
<reference evidence="1" key="1">
    <citation type="submission" date="2022-11" db="EMBL/GenBank/DDBJ databases">
        <title>Centuries of genome instability and evolution in soft-shell clam transmissible cancer (bioRxiv).</title>
        <authorList>
            <person name="Hart S.F.M."/>
            <person name="Yonemitsu M.A."/>
            <person name="Giersch R.M."/>
            <person name="Beal B.F."/>
            <person name="Arriagada G."/>
            <person name="Davis B.W."/>
            <person name="Ostrander E.A."/>
            <person name="Goff S.P."/>
            <person name="Metzger M.J."/>
        </authorList>
    </citation>
    <scope>NUCLEOTIDE SEQUENCE</scope>
    <source>
        <strain evidence="1">MELC-2E11</strain>
        <tissue evidence="1">Siphon/mantle</tissue>
    </source>
</reference>
<evidence type="ECO:0000313" key="1">
    <source>
        <dbReference type="EMBL" id="WAR25966.1"/>
    </source>
</evidence>